<name>A0AAE0BCX6_9CHLO</name>
<organism evidence="2 3">
    <name type="scientific">Cymbomonas tetramitiformis</name>
    <dbReference type="NCBI Taxonomy" id="36881"/>
    <lineage>
        <taxon>Eukaryota</taxon>
        <taxon>Viridiplantae</taxon>
        <taxon>Chlorophyta</taxon>
        <taxon>Pyramimonadophyceae</taxon>
        <taxon>Pyramimonadales</taxon>
        <taxon>Pyramimonadaceae</taxon>
        <taxon>Cymbomonas</taxon>
    </lineage>
</organism>
<feature type="compositionally biased region" description="Polar residues" evidence="1">
    <location>
        <begin position="166"/>
        <end position="176"/>
    </location>
</feature>
<accession>A0AAE0BCX6</accession>
<feature type="compositionally biased region" description="Polar residues" evidence="1">
    <location>
        <begin position="89"/>
        <end position="104"/>
    </location>
</feature>
<evidence type="ECO:0000313" key="2">
    <source>
        <dbReference type="EMBL" id="KAK3233374.1"/>
    </source>
</evidence>
<reference evidence="2 3" key="1">
    <citation type="journal article" date="2015" name="Genome Biol. Evol.">
        <title>Comparative Genomics of a Bacterivorous Green Alga Reveals Evolutionary Causalities and Consequences of Phago-Mixotrophic Mode of Nutrition.</title>
        <authorList>
            <person name="Burns J.A."/>
            <person name="Paasch A."/>
            <person name="Narechania A."/>
            <person name="Kim E."/>
        </authorList>
    </citation>
    <scope>NUCLEOTIDE SEQUENCE [LARGE SCALE GENOMIC DNA]</scope>
    <source>
        <strain evidence="2 3">PLY_AMNH</strain>
    </source>
</reference>
<feature type="compositionally biased region" description="Basic and acidic residues" evidence="1">
    <location>
        <begin position="47"/>
        <end position="61"/>
    </location>
</feature>
<proteinExistence type="predicted"/>
<feature type="compositionally biased region" description="Polar residues" evidence="1">
    <location>
        <begin position="33"/>
        <end position="46"/>
    </location>
</feature>
<feature type="compositionally biased region" description="Polar residues" evidence="1">
    <location>
        <begin position="139"/>
        <end position="149"/>
    </location>
</feature>
<feature type="region of interest" description="Disordered" evidence="1">
    <location>
        <begin position="22"/>
        <end position="246"/>
    </location>
</feature>
<sequence>MEFELVSNDEWDALESALAAAESKSSFRKSRSDVQNIPSGSLSNCNGERDRDGYRGNRTDDTTNFSSFSRPPERDPSCPTRYSHHNGVPHQQQPPRHNSFQPTASRGREQRPTCQPQHRSSSEPHRTAAHHPFRRPGENQPSESATATDSGHRTAAHNPFRRPGENQPSESTTATDSGHCAREDRQLWQSFDEGPFYGDQGRRSQGAEVPATSSQRSPGMPNAHHFHLGGPRPPFGVNQKPPDKVAAQPPLQHFLVPHRTCTGFKRTSQNMLK</sequence>
<keyword evidence="3" id="KW-1185">Reference proteome</keyword>
<gene>
    <name evidence="2" type="ORF">CYMTET_56330</name>
</gene>
<dbReference type="EMBL" id="LGRX02035735">
    <property type="protein sequence ID" value="KAK3233374.1"/>
    <property type="molecule type" value="Genomic_DNA"/>
</dbReference>
<evidence type="ECO:0000256" key="1">
    <source>
        <dbReference type="SAM" id="MobiDB-lite"/>
    </source>
</evidence>
<comment type="caution">
    <text evidence="2">The sequence shown here is derived from an EMBL/GenBank/DDBJ whole genome shotgun (WGS) entry which is preliminary data.</text>
</comment>
<dbReference type="AlphaFoldDB" id="A0AAE0BCX6"/>
<dbReference type="Proteomes" id="UP001190700">
    <property type="component" value="Unassembled WGS sequence"/>
</dbReference>
<protein>
    <submittedName>
        <fullName evidence="2">Uncharacterized protein</fullName>
    </submittedName>
</protein>
<evidence type="ECO:0000313" key="3">
    <source>
        <dbReference type="Proteomes" id="UP001190700"/>
    </source>
</evidence>